<dbReference type="RefSeq" id="WP_092104390.1">
    <property type="nucleotide sequence ID" value="NZ_FOOT01000007.1"/>
</dbReference>
<protein>
    <submittedName>
        <fullName evidence="1">Uncharacterized protein YwqG</fullName>
    </submittedName>
</protein>
<keyword evidence="2" id="KW-1185">Reference proteome</keyword>
<evidence type="ECO:0000313" key="2">
    <source>
        <dbReference type="Proteomes" id="UP000198724"/>
    </source>
</evidence>
<gene>
    <name evidence="1" type="ORF">SAMN05421739_10727</name>
</gene>
<dbReference type="PANTHER" id="PTHR36436">
    <property type="entry name" value="SLL5081 PROTEIN"/>
    <property type="match status" value="1"/>
</dbReference>
<evidence type="ECO:0000313" key="1">
    <source>
        <dbReference type="EMBL" id="SFH19433.1"/>
    </source>
</evidence>
<dbReference type="InterPro" id="IPR035948">
    <property type="entry name" value="YwqG-like_sf"/>
</dbReference>
<dbReference type="PANTHER" id="PTHR36436:SF6">
    <property type="entry name" value="SLL5081 PROTEIN"/>
    <property type="match status" value="1"/>
</dbReference>
<accession>A0A1I2Y195</accession>
<proteinExistence type="predicted"/>
<dbReference type="AlphaFoldDB" id="A0A1I2Y195"/>
<dbReference type="Gene3D" id="2.30.320.10">
    <property type="entry name" value="YwqG-like"/>
    <property type="match status" value="1"/>
</dbReference>
<dbReference type="EMBL" id="FOOT01000007">
    <property type="protein sequence ID" value="SFH19433.1"/>
    <property type="molecule type" value="Genomic_DNA"/>
</dbReference>
<organism evidence="1 2">
    <name type="scientific">Pontibacter chinhatensis</name>
    <dbReference type="NCBI Taxonomy" id="1436961"/>
    <lineage>
        <taxon>Bacteria</taxon>
        <taxon>Pseudomonadati</taxon>
        <taxon>Bacteroidota</taxon>
        <taxon>Cytophagia</taxon>
        <taxon>Cytophagales</taxon>
        <taxon>Hymenobacteraceae</taxon>
        <taxon>Pontibacter</taxon>
    </lineage>
</organism>
<dbReference type="STRING" id="1436961.SAMN05421739_10727"/>
<dbReference type="Pfam" id="PF09234">
    <property type="entry name" value="DUF1963"/>
    <property type="match status" value="1"/>
</dbReference>
<dbReference type="InterPro" id="IPR015315">
    <property type="entry name" value="DUF1963"/>
</dbReference>
<sequence length="273" mass="31255">MSFWRKIFNRAGKGSNIVESSDTKLVGLGSVNIMDLEKLIAPLIRAATKIEVQPASRPPENAQLLSHFGGQPYFEKGEKWPLTRSGRNMQFIFQVFNEEGLELPQEIKLIQFFYDWEEFPWDTTDDGWLVKIYKELDVENIVNIPRPAELDESKYCAIKFKPIKSLPDWEGIDAVCDKASAVSCALNSEEPWDAYENAVKRLVGEEDYLSQLGGYPKWVQGEITPKNKNGEHMKLLFQIDSEENAELMWGDVGLIYVFYDEKSGETAFNLQCH</sequence>
<reference evidence="2" key="1">
    <citation type="submission" date="2016-10" db="EMBL/GenBank/DDBJ databases">
        <authorList>
            <person name="Varghese N."/>
            <person name="Submissions S."/>
        </authorList>
    </citation>
    <scope>NUCLEOTIDE SEQUENCE [LARGE SCALE GENOMIC DNA]</scope>
    <source>
        <strain evidence="2">LP51</strain>
    </source>
</reference>
<dbReference type="SUPFAM" id="SSF103032">
    <property type="entry name" value="Hypothetical protein YwqG"/>
    <property type="match status" value="1"/>
</dbReference>
<name>A0A1I2Y195_9BACT</name>
<dbReference type="OrthoDB" id="1414356at2"/>
<dbReference type="Proteomes" id="UP000198724">
    <property type="component" value="Unassembled WGS sequence"/>
</dbReference>